<evidence type="ECO:0000256" key="4">
    <source>
        <dbReference type="ARBA" id="ARBA00022553"/>
    </source>
</evidence>
<evidence type="ECO:0000256" key="10">
    <source>
        <dbReference type="ARBA" id="ARBA00023027"/>
    </source>
</evidence>
<dbReference type="GO" id="GO:0016655">
    <property type="term" value="F:oxidoreductase activity, acting on NAD(P)H, quinone or similar compound as acceptor"/>
    <property type="evidence" value="ECO:0007669"/>
    <property type="project" value="UniProtKB-UniRule"/>
</dbReference>
<sequence length="242" mass="27151">MDKNSNAYTFIFAIIMVLVVAAGLSFVATSLQPMQAENVRQEKMQNILKTIGVETERAGAEELFNKYITEQLSLDHEGNVKKEVEAFNVNLARELKKPVKEQAFPIYVADYEGANYYIVPLRGKGLWDAIWGYVALEDDINTIAGVTFDHKGETAGLGAEITTDWFQEQFKDEKVFNEEGELVGVIVKKGYQADTKGDNMVDYISGATITGDGVTDMIKERLSRYMPYFKTKKSSKIEVATR</sequence>
<feature type="modified residue" description="FMN phosphoryl threonine" evidence="16">
    <location>
        <position position="208"/>
    </location>
</feature>
<comment type="similarity">
    <text evidence="16">Belongs to the NqrC family.</text>
</comment>
<dbReference type="Proteomes" id="UP000643701">
    <property type="component" value="Unassembled WGS sequence"/>
</dbReference>
<evidence type="ECO:0000256" key="15">
    <source>
        <dbReference type="ARBA" id="ARBA00023201"/>
    </source>
</evidence>
<evidence type="ECO:0000256" key="6">
    <source>
        <dbReference type="ARBA" id="ARBA00022643"/>
    </source>
</evidence>
<dbReference type="Pfam" id="PF04205">
    <property type="entry name" value="FMN_bind"/>
    <property type="match status" value="1"/>
</dbReference>
<evidence type="ECO:0000256" key="8">
    <source>
        <dbReference type="ARBA" id="ARBA00022967"/>
    </source>
</evidence>
<keyword evidence="14 16" id="KW-0472">Membrane</keyword>
<dbReference type="GO" id="GO:0005886">
    <property type="term" value="C:plasma membrane"/>
    <property type="evidence" value="ECO:0007669"/>
    <property type="project" value="UniProtKB-SubCell"/>
</dbReference>
<accession>A0A967DZG6</accession>
<dbReference type="EC" id="7.2.1.1" evidence="16"/>
<gene>
    <name evidence="16 18" type="primary">nqrC</name>
    <name evidence="18" type="ORF">G7034_07950</name>
</gene>
<evidence type="ECO:0000256" key="13">
    <source>
        <dbReference type="ARBA" id="ARBA00023075"/>
    </source>
</evidence>
<dbReference type="NCBIfam" id="TIGR01938">
    <property type="entry name" value="nqrC"/>
    <property type="match status" value="1"/>
</dbReference>
<dbReference type="EMBL" id="JAANAS010000054">
    <property type="protein sequence ID" value="NGZ90183.1"/>
    <property type="molecule type" value="Genomic_DNA"/>
</dbReference>
<keyword evidence="6 16" id="KW-0288">FMN</keyword>
<keyword evidence="7 16" id="KW-0812">Transmembrane</keyword>
<keyword evidence="11 16" id="KW-0915">Sodium</keyword>
<keyword evidence="15 16" id="KW-0739">Sodium transport</keyword>
<evidence type="ECO:0000259" key="17">
    <source>
        <dbReference type="SMART" id="SM00900"/>
    </source>
</evidence>
<keyword evidence="19" id="KW-1185">Reference proteome</keyword>
<dbReference type="GO" id="GO:0006814">
    <property type="term" value="P:sodium ion transport"/>
    <property type="evidence" value="ECO:0007669"/>
    <property type="project" value="UniProtKB-UniRule"/>
</dbReference>
<feature type="domain" description="FMN-binding" evidence="17">
    <location>
        <begin position="125"/>
        <end position="225"/>
    </location>
</feature>
<evidence type="ECO:0000256" key="2">
    <source>
        <dbReference type="ARBA" id="ARBA00022475"/>
    </source>
</evidence>
<evidence type="ECO:0000256" key="7">
    <source>
        <dbReference type="ARBA" id="ARBA00022692"/>
    </source>
</evidence>
<keyword evidence="4 16" id="KW-0597">Phosphoprotein</keyword>
<dbReference type="GO" id="GO:0010181">
    <property type="term" value="F:FMN binding"/>
    <property type="evidence" value="ECO:0007669"/>
    <property type="project" value="UniProtKB-UniRule"/>
</dbReference>
<evidence type="ECO:0000256" key="16">
    <source>
        <dbReference type="HAMAP-Rule" id="MF_00427"/>
    </source>
</evidence>
<keyword evidence="5 16" id="KW-0285">Flavoprotein</keyword>
<dbReference type="InterPro" id="IPR010204">
    <property type="entry name" value="NqrC"/>
</dbReference>
<evidence type="ECO:0000256" key="12">
    <source>
        <dbReference type="ARBA" id="ARBA00023065"/>
    </source>
</evidence>
<feature type="transmembrane region" description="Helical" evidence="16">
    <location>
        <begin position="7"/>
        <end position="28"/>
    </location>
</feature>
<comment type="caution">
    <text evidence="16">Lacks conserved residue(s) required for the propagation of feature annotation.</text>
</comment>
<dbReference type="AlphaFoldDB" id="A0A967DZG6"/>
<dbReference type="PANTHER" id="PTHR37838:SF1">
    <property type="entry name" value="NA(+)-TRANSLOCATING NADH-QUINONE REDUCTASE SUBUNIT C"/>
    <property type="match status" value="1"/>
</dbReference>
<evidence type="ECO:0000313" key="19">
    <source>
        <dbReference type="Proteomes" id="UP000643701"/>
    </source>
</evidence>
<comment type="cofactor">
    <cofactor evidence="16">
        <name>FMN</name>
        <dbReference type="ChEBI" id="CHEBI:58210"/>
    </cofactor>
</comment>
<keyword evidence="2 16" id="KW-1003">Cell membrane</keyword>
<keyword evidence="12 16" id="KW-0406">Ion transport</keyword>
<dbReference type="SMART" id="SM00900">
    <property type="entry name" value="FMN_bind"/>
    <property type="match status" value="1"/>
</dbReference>
<comment type="catalytic activity">
    <reaction evidence="16">
        <text>a ubiquinone + n Na(+)(in) + NADH + H(+) = a ubiquinol + n Na(+)(out) + NAD(+)</text>
        <dbReference type="Rhea" id="RHEA:47748"/>
        <dbReference type="Rhea" id="RHEA-COMP:9565"/>
        <dbReference type="Rhea" id="RHEA-COMP:9566"/>
        <dbReference type="ChEBI" id="CHEBI:15378"/>
        <dbReference type="ChEBI" id="CHEBI:16389"/>
        <dbReference type="ChEBI" id="CHEBI:17976"/>
        <dbReference type="ChEBI" id="CHEBI:29101"/>
        <dbReference type="ChEBI" id="CHEBI:57540"/>
        <dbReference type="ChEBI" id="CHEBI:57945"/>
        <dbReference type="EC" id="7.2.1.1"/>
    </reaction>
</comment>
<keyword evidence="13 16" id="KW-0830">Ubiquinone</keyword>
<proteinExistence type="inferred from homology"/>
<evidence type="ECO:0000256" key="5">
    <source>
        <dbReference type="ARBA" id="ARBA00022630"/>
    </source>
</evidence>
<dbReference type="HAMAP" id="MF_00427">
    <property type="entry name" value="NqrC"/>
    <property type="match status" value="1"/>
</dbReference>
<dbReference type="RefSeq" id="WP_166400435.1">
    <property type="nucleotide sequence ID" value="NZ_JAANAS010000054.1"/>
</dbReference>
<keyword evidence="8 16" id="KW-1278">Translocase</keyword>
<protein>
    <recommendedName>
        <fullName evidence="16">Na(+)-translocating NADH-quinone reductase subunit C</fullName>
        <shortName evidence="16">Na(+)-NQR subunit C</shortName>
        <shortName evidence="16">Na(+)-translocating NQR subunit C</shortName>
        <ecNumber evidence="16">7.2.1.1</ecNumber>
    </recommendedName>
    <alternativeName>
        <fullName evidence="16">NQR complex subunit C</fullName>
    </alternativeName>
    <alternativeName>
        <fullName evidence="16">NQR-1 subunit C</fullName>
    </alternativeName>
</protein>
<comment type="function">
    <text evidence="16">NQR complex catalyzes the reduction of ubiquinone-1 to ubiquinol by two successive reactions, coupled with the transport of Na(+) ions from the cytoplasm to the periplasm. NqrA to NqrE are probably involved in the second step, the conversion of ubisemiquinone to ubiquinol.</text>
</comment>
<evidence type="ECO:0000256" key="9">
    <source>
        <dbReference type="ARBA" id="ARBA00022989"/>
    </source>
</evidence>
<comment type="subcellular location">
    <subcellularLocation>
        <location evidence="16">Cell membrane</location>
        <topology evidence="16">Single-pass membrane protein</topology>
    </subcellularLocation>
</comment>
<keyword evidence="10 16" id="KW-0520">NAD</keyword>
<name>A0A967DZG6_9FLAO</name>
<evidence type="ECO:0000256" key="1">
    <source>
        <dbReference type="ARBA" id="ARBA00022448"/>
    </source>
</evidence>
<dbReference type="InterPro" id="IPR007329">
    <property type="entry name" value="FMN-bd"/>
</dbReference>
<reference evidence="18" key="1">
    <citation type="submission" date="2020-03" db="EMBL/GenBank/DDBJ databases">
        <title>Psychroflexus Maritimus sp. nov., isolate from marine sediment.</title>
        <authorList>
            <person name="Zhong Y.-L."/>
        </authorList>
    </citation>
    <scope>NUCLEOTIDE SEQUENCE</scope>
    <source>
        <strain evidence="18">C1</strain>
    </source>
</reference>
<evidence type="ECO:0000256" key="14">
    <source>
        <dbReference type="ARBA" id="ARBA00023136"/>
    </source>
</evidence>
<keyword evidence="1 16" id="KW-0813">Transport</keyword>
<evidence type="ECO:0000256" key="11">
    <source>
        <dbReference type="ARBA" id="ARBA00023053"/>
    </source>
</evidence>
<dbReference type="PANTHER" id="PTHR37838">
    <property type="entry name" value="NA(+)-TRANSLOCATING NADH-QUINONE REDUCTASE SUBUNIT C"/>
    <property type="match status" value="1"/>
</dbReference>
<comment type="subunit">
    <text evidence="16">Composed of six subunits; NqrA, NqrB, NqrC, NqrD, NqrE and NqrF.</text>
</comment>
<evidence type="ECO:0000313" key="18">
    <source>
        <dbReference type="EMBL" id="NGZ90183.1"/>
    </source>
</evidence>
<keyword evidence="9 16" id="KW-1133">Transmembrane helix</keyword>
<keyword evidence="3" id="KW-0997">Cell inner membrane</keyword>
<comment type="caution">
    <text evidence="18">The sequence shown here is derived from an EMBL/GenBank/DDBJ whole genome shotgun (WGS) entry which is preliminary data.</text>
</comment>
<organism evidence="18 19">
    <name type="scientific">Psychroflexus maritimus</name>
    <dbReference type="NCBI Taxonomy" id="2714865"/>
    <lineage>
        <taxon>Bacteria</taxon>
        <taxon>Pseudomonadati</taxon>
        <taxon>Bacteroidota</taxon>
        <taxon>Flavobacteriia</taxon>
        <taxon>Flavobacteriales</taxon>
        <taxon>Flavobacteriaceae</taxon>
        <taxon>Psychroflexus</taxon>
    </lineage>
</organism>
<evidence type="ECO:0000256" key="3">
    <source>
        <dbReference type="ARBA" id="ARBA00022519"/>
    </source>
</evidence>